<dbReference type="AlphaFoldDB" id="A0A7W5DYC2"/>
<evidence type="ECO:0000313" key="3">
    <source>
        <dbReference type="Proteomes" id="UP000536179"/>
    </source>
</evidence>
<dbReference type="NCBIfam" id="TIGR02823">
    <property type="entry name" value="oxido_YhdH"/>
    <property type="match status" value="1"/>
</dbReference>
<dbReference type="Pfam" id="PF00107">
    <property type="entry name" value="ADH_zinc_N"/>
    <property type="match status" value="1"/>
</dbReference>
<dbReference type="InterPro" id="IPR011032">
    <property type="entry name" value="GroES-like_sf"/>
</dbReference>
<dbReference type="InterPro" id="IPR013149">
    <property type="entry name" value="ADH-like_C"/>
</dbReference>
<dbReference type="Proteomes" id="UP000536179">
    <property type="component" value="Unassembled WGS sequence"/>
</dbReference>
<dbReference type="InterPro" id="IPR036291">
    <property type="entry name" value="NAD(P)-bd_dom_sf"/>
</dbReference>
<dbReference type="SUPFAM" id="SSF51735">
    <property type="entry name" value="NAD(P)-binding Rossmann-fold domains"/>
    <property type="match status" value="1"/>
</dbReference>
<dbReference type="Gene3D" id="3.90.180.10">
    <property type="entry name" value="Medium-chain alcohol dehydrogenases, catalytic domain"/>
    <property type="match status" value="1"/>
</dbReference>
<evidence type="ECO:0000259" key="1">
    <source>
        <dbReference type="SMART" id="SM00829"/>
    </source>
</evidence>
<keyword evidence="2" id="KW-0560">Oxidoreductase</keyword>
<dbReference type="PANTHER" id="PTHR43677:SF1">
    <property type="entry name" value="ACRYLYL-COA REDUCTASE ACUI-RELATED"/>
    <property type="match status" value="1"/>
</dbReference>
<dbReference type="InterPro" id="IPR051397">
    <property type="entry name" value="Zn-ADH-like_protein"/>
</dbReference>
<evidence type="ECO:0000313" key="2">
    <source>
        <dbReference type="EMBL" id="MBB3206776.1"/>
    </source>
</evidence>
<dbReference type="SUPFAM" id="SSF50129">
    <property type="entry name" value="GroES-like"/>
    <property type="match status" value="1"/>
</dbReference>
<dbReference type="CDD" id="cd08288">
    <property type="entry name" value="MDR_yhdh"/>
    <property type="match status" value="1"/>
</dbReference>
<dbReference type="GO" id="GO:0043957">
    <property type="term" value="F:acryloyl-CoA reductase (NADPH) activity"/>
    <property type="evidence" value="ECO:0007669"/>
    <property type="project" value="TreeGrafter"/>
</dbReference>
<dbReference type="Gene3D" id="3.40.50.720">
    <property type="entry name" value="NAD(P)-binding Rossmann-like Domain"/>
    <property type="match status" value="1"/>
</dbReference>
<comment type="caution">
    <text evidence="2">The sequence shown here is derived from an EMBL/GenBank/DDBJ whole genome shotgun (WGS) entry which is preliminary data.</text>
</comment>
<gene>
    <name evidence="2" type="ORF">FHS27_002588</name>
</gene>
<dbReference type="Pfam" id="PF08240">
    <property type="entry name" value="ADH_N"/>
    <property type="match status" value="1"/>
</dbReference>
<reference evidence="2 3" key="1">
    <citation type="submission" date="2020-08" db="EMBL/GenBank/DDBJ databases">
        <title>Genomic Encyclopedia of Type Strains, Phase III (KMG-III): the genomes of soil and plant-associated and newly described type strains.</title>
        <authorList>
            <person name="Whitman W."/>
        </authorList>
    </citation>
    <scope>NUCLEOTIDE SEQUENCE [LARGE SCALE GENOMIC DNA]</scope>
    <source>
        <strain evidence="2 3">CECT 8075</strain>
    </source>
</reference>
<protein>
    <submittedName>
        <fullName evidence="2">Acrylyl-CoA reductase (NADPH)</fullName>
        <ecNumber evidence="2">1.3.1.-</ecNumber>
    </submittedName>
</protein>
<organism evidence="2 3">
    <name type="scientific">Aporhodopirellula rubra</name>
    <dbReference type="NCBI Taxonomy" id="980271"/>
    <lineage>
        <taxon>Bacteria</taxon>
        <taxon>Pseudomonadati</taxon>
        <taxon>Planctomycetota</taxon>
        <taxon>Planctomycetia</taxon>
        <taxon>Pirellulales</taxon>
        <taxon>Pirellulaceae</taxon>
        <taxon>Aporhodopirellula</taxon>
    </lineage>
</organism>
<dbReference type="InterPro" id="IPR014188">
    <property type="entry name" value="Acrylyl-CoA_reductase_AcuI"/>
</dbReference>
<dbReference type="RefSeq" id="WP_184305200.1">
    <property type="nucleotide sequence ID" value="NZ_JACHXU010000007.1"/>
</dbReference>
<dbReference type="InterPro" id="IPR013154">
    <property type="entry name" value="ADH-like_N"/>
</dbReference>
<proteinExistence type="predicted"/>
<name>A0A7W5DYC2_9BACT</name>
<sequence length="330" mass="34762">MTFDALLVEKINDDEVSASVQTLTDDRLPDGNVTVAIEYTTVNYKDGLCMRPKNGLVRTYPHVPGIDFAGTVESSDDPRYKPGDKVVLTGWRVGETHWGGLAQKARVNADWLVRLPDALSTELAMAVGTAGVAAIHAVIALEDHGLNPGKGEVLVTGAAGGVGSIATAVLGNLGYDVAAVTGRPETSDYLKSLGASRIVAREEIDTVSKRPLESETWAGCVDAVGGEMLARVIGQLKYGGSVAAVGLAGGSSLPTTVIPFLLRGVNLLGIDSVMQPYENRVRAWDRIATDLPLEKLGAMIHRATLADVPELASDILEGKIKGRIVVDVNA</sequence>
<dbReference type="SMART" id="SM00829">
    <property type="entry name" value="PKS_ER"/>
    <property type="match status" value="1"/>
</dbReference>
<dbReference type="EC" id="1.3.1.-" evidence="2"/>
<dbReference type="PANTHER" id="PTHR43677">
    <property type="entry name" value="SHORT-CHAIN DEHYDROGENASE/REDUCTASE"/>
    <property type="match status" value="1"/>
</dbReference>
<keyword evidence="3" id="KW-1185">Reference proteome</keyword>
<dbReference type="InterPro" id="IPR020843">
    <property type="entry name" value="ER"/>
</dbReference>
<feature type="domain" description="Enoyl reductase (ER)" evidence="1">
    <location>
        <begin position="12"/>
        <end position="326"/>
    </location>
</feature>
<accession>A0A7W5DYC2</accession>
<dbReference type="EMBL" id="JACHXU010000007">
    <property type="protein sequence ID" value="MBB3206776.1"/>
    <property type="molecule type" value="Genomic_DNA"/>
</dbReference>